<dbReference type="AlphaFoldDB" id="A0A0D0P7B9"/>
<protein>
    <submittedName>
        <fullName evidence="2">Pyridoxamine 5'-phosphate oxidase</fullName>
    </submittedName>
</protein>
<comment type="caution">
    <text evidence="2">The sequence shown here is derived from an EMBL/GenBank/DDBJ whole genome shotgun (WGS) entry which is preliminary data.</text>
</comment>
<accession>A0A0D0P7B9</accession>
<evidence type="ECO:0000313" key="3">
    <source>
        <dbReference type="Proteomes" id="UP000035100"/>
    </source>
</evidence>
<dbReference type="RefSeq" id="WP_308419886.1">
    <property type="nucleotide sequence ID" value="NZ_KB902278.1"/>
</dbReference>
<evidence type="ECO:0000313" key="2">
    <source>
        <dbReference type="EMBL" id="KIQ67486.1"/>
    </source>
</evidence>
<feature type="domain" description="Pyridoxamine 5'-phosphate oxidase N-terminal" evidence="1">
    <location>
        <begin position="15"/>
        <end position="77"/>
    </location>
</feature>
<name>A0A0D0P7B9_9RHOB</name>
<sequence length="89" mass="8778">MSDPVLPADDAARATAKATLAGARHGALGTLDADGAPQVTRVAVLADGPDVLILVSALSLHAAALAADPRASLLLGEPPRKAIPSPARA</sequence>
<evidence type="ECO:0000259" key="1">
    <source>
        <dbReference type="Pfam" id="PF01243"/>
    </source>
</evidence>
<dbReference type="eggNOG" id="COG0748">
    <property type="taxonomic scope" value="Bacteria"/>
</dbReference>
<reference evidence="2 3" key="1">
    <citation type="submission" date="2013-01" db="EMBL/GenBank/DDBJ databases">
        <authorList>
            <person name="Fiebig A."/>
            <person name="Goeker M."/>
            <person name="Klenk H.-P.P."/>
        </authorList>
    </citation>
    <scope>NUCLEOTIDE SEQUENCE [LARGE SCALE GENOMIC DNA]</scope>
    <source>
        <strain evidence="2 3">DSM 24838</strain>
    </source>
</reference>
<dbReference type="InterPro" id="IPR011576">
    <property type="entry name" value="Pyridox_Oxase_N"/>
</dbReference>
<organism evidence="2 3">
    <name type="scientific">Wenxinia marina DSM 24838</name>
    <dbReference type="NCBI Taxonomy" id="1123501"/>
    <lineage>
        <taxon>Bacteria</taxon>
        <taxon>Pseudomonadati</taxon>
        <taxon>Pseudomonadota</taxon>
        <taxon>Alphaproteobacteria</taxon>
        <taxon>Rhodobacterales</taxon>
        <taxon>Roseobacteraceae</taxon>
        <taxon>Wenxinia</taxon>
    </lineage>
</organism>
<dbReference type="Gene3D" id="2.30.110.10">
    <property type="entry name" value="Electron Transport, Fmn-binding Protein, Chain A"/>
    <property type="match status" value="1"/>
</dbReference>
<keyword evidence="3" id="KW-1185">Reference proteome</keyword>
<dbReference type="Pfam" id="PF01243">
    <property type="entry name" value="PNPOx_N"/>
    <property type="match status" value="1"/>
</dbReference>
<gene>
    <name evidence="2" type="ORF">Wenmar_03910</name>
</gene>
<dbReference type="SUPFAM" id="SSF50475">
    <property type="entry name" value="FMN-binding split barrel"/>
    <property type="match status" value="1"/>
</dbReference>
<dbReference type="STRING" id="1123501.Wenmar_03910"/>
<proteinExistence type="predicted"/>
<dbReference type="InterPro" id="IPR012349">
    <property type="entry name" value="Split_barrel_FMN-bd"/>
</dbReference>
<dbReference type="EMBL" id="AONG01000022">
    <property type="protein sequence ID" value="KIQ67486.1"/>
    <property type="molecule type" value="Genomic_DNA"/>
</dbReference>
<dbReference type="Proteomes" id="UP000035100">
    <property type="component" value="Unassembled WGS sequence"/>
</dbReference>